<keyword evidence="3" id="KW-1185">Reference proteome</keyword>
<evidence type="ECO:0000313" key="3">
    <source>
        <dbReference type="Proteomes" id="UP001180616"/>
    </source>
</evidence>
<keyword evidence="2" id="KW-0489">Methyltransferase</keyword>
<dbReference type="InterPro" id="IPR029063">
    <property type="entry name" value="SAM-dependent_MTases_sf"/>
</dbReference>
<evidence type="ECO:0000313" key="2">
    <source>
        <dbReference type="EMBL" id="WMW64569.1"/>
    </source>
</evidence>
<name>A0ABY9QYJ6_9BACT</name>
<dbReference type="Pfam" id="PF08241">
    <property type="entry name" value="Methyltransf_11"/>
    <property type="match status" value="1"/>
</dbReference>
<proteinExistence type="predicted"/>
<protein>
    <submittedName>
        <fullName evidence="2">Methyltransferase domain-containing protein</fullName>
    </submittedName>
</protein>
<reference evidence="2" key="1">
    <citation type="submission" date="2023-09" db="EMBL/GenBank/DDBJ databases">
        <authorList>
            <consortium name="CW5 consortium"/>
            <person name="Lu C.-W."/>
        </authorList>
    </citation>
    <scope>NUCLEOTIDE SEQUENCE</scope>
    <source>
        <strain evidence="2">KPS</strain>
    </source>
</reference>
<sequence>MGCKGYFDAVADNWDTMRAGFFSEAVRDAACARAPLAPGQMAADVGAGTGFVTEALLARGVAVMALDANAAMLDVLRRKPFAAGGPGLPPVVCRVCEGNALPLPDGAVDHAFANMYLHHAEDPDAALREMARIVRPGGRVVLTDLDLHDNAFLLREHHDRWPGFRRDDVARWLGEAGLGDVRVEDAGGTCCASSACGCASASISIFVASGTR</sequence>
<dbReference type="Gene3D" id="3.40.50.150">
    <property type="entry name" value="Vaccinia Virus protein VP39"/>
    <property type="match status" value="1"/>
</dbReference>
<dbReference type="EMBL" id="CP133659">
    <property type="protein sequence ID" value="WMW64569.1"/>
    <property type="molecule type" value="Genomic_DNA"/>
</dbReference>
<dbReference type="GO" id="GO:0008168">
    <property type="term" value="F:methyltransferase activity"/>
    <property type="evidence" value="ECO:0007669"/>
    <property type="project" value="UniProtKB-KW"/>
</dbReference>
<organism evidence="2 3">
    <name type="scientific">Nitratidesulfovibrio liaohensis</name>
    <dbReference type="NCBI Taxonomy" id="2604158"/>
    <lineage>
        <taxon>Bacteria</taxon>
        <taxon>Pseudomonadati</taxon>
        <taxon>Thermodesulfobacteriota</taxon>
        <taxon>Desulfovibrionia</taxon>
        <taxon>Desulfovibrionales</taxon>
        <taxon>Desulfovibrionaceae</taxon>
        <taxon>Nitratidesulfovibrio</taxon>
    </lineage>
</organism>
<dbReference type="RefSeq" id="WP_309540651.1">
    <property type="nucleotide sequence ID" value="NZ_CP133659.1"/>
</dbReference>
<dbReference type="CDD" id="cd02440">
    <property type="entry name" value="AdoMet_MTases"/>
    <property type="match status" value="1"/>
</dbReference>
<dbReference type="SUPFAM" id="SSF53335">
    <property type="entry name" value="S-adenosyl-L-methionine-dependent methyltransferases"/>
    <property type="match status" value="1"/>
</dbReference>
<feature type="domain" description="Methyltransferase type 11" evidence="1">
    <location>
        <begin position="44"/>
        <end position="142"/>
    </location>
</feature>
<accession>A0ABY9QYJ6</accession>
<dbReference type="PANTHER" id="PTHR42912">
    <property type="entry name" value="METHYLTRANSFERASE"/>
    <property type="match status" value="1"/>
</dbReference>
<gene>
    <name evidence="2" type="ORF">KPS_002610</name>
</gene>
<keyword evidence="2" id="KW-0808">Transferase</keyword>
<dbReference type="Proteomes" id="UP001180616">
    <property type="component" value="Chromosome"/>
</dbReference>
<dbReference type="PANTHER" id="PTHR42912:SF80">
    <property type="entry name" value="METHYLTRANSFERASE DOMAIN-CONTAINING PROTEIN"/>
    <property type="match status" value="1"/>
</dbReference>
<dbReference type="InterPro" id="IPR013216">
    <property type="entry name" value="Methyltransf_11"/>
</dbReference>
<dbReference type="GO" id="GO:0032259">
    <property type="term" value="P:methylation"/>
    <property type="evidence" value="ECO:0007669"/>
    <property type="project" value="UniProtKB-KW"/>
</dbReference>
<evidence type="ECO:0000259" key="1">
    <source>
        <dbReference type="Pfam" id="PF08241"/>
    </source>
</evidence>
<dbReference type="InterPro" id="IPR050508">
    <property type="entry name" value="Methyltransf_Superfamily"/>
</dbReference>